<dbReference type="STRING" id="41427.A0A182J140"/>
<reference evidence="1" key="1">
    <citation type="submission" date="2022-08" db="UniProtKB">
        <authorList>
            <consortium name="EnsemblMetazoa"/>
        </authorList>
    </citation>
    <scope>IDENTIFICATION</scope>
    <source>
        <strain evidence="1">EBRO</strain>
    </source>
</reference>
<dbReference type="PANTHER" id="PTHR21261">
    <property type="entry name" value="BEAT PROTEIN"/>
    <property type="match status" value="1"/>
</dbReference>
<name>A0A182J140_ANOAO</name>
<dbReference type="AlphaFoldDB" id="A0A182J140"/>
<organism evidence="1">
    <name type="scientific">Anopheles atroparvus</name>
    <name type="common">European mosquito</name>
    <dbReference type="NCBI Taxonomy" id="41427"/>
    <lineage>
        <taxon>Eukaryota</taxon>
        <taxon>Metazoa</taxon>
        <taxon>Ecdysozoa</taxon>
        <taxon>Arthropoda</taxon>
        <taxon>Hexapoda</taxon>
        <taxon>Insecta</taxon>
        <taxon>Pterygota</taxon>
        <taxon>Neoptera</taxon>
        <taxon>Endopterygota</taxon>
        <taxon>Diptera</taxon>
        <taxon>Nematocera</taxon>
        <taxon>Culicoidea</taxon>
        <taxon>Culicidae</taxon>
        <taxon>Anophelinae</taxon>
        <taxon>Anopheles</taxon>
    </lineage>
</organism>
<dbReference type="VEuPathDB" id="VectorBase:AATE009346"/>
<accession>A0A182J140</accession>
<proteinExistence type="predicted"/>
<evidence type="ECO:0000313" key="1">
    <source>
        <dbReference type="EnsemblMetazoa" id="AATE009346-PA.1"/>
    </source>
</evidence>
<protein>
    <submittedName>
        <fullName evidence="1">Uncharacterized protein</fullName>
    </submittedName>
</protein>
<sequence length="144" mass="16100">MSHLLELDHDLMEYEISIHLPPNGYDGSVVLLVVHCGPSPIRPSSEGVRVGLAGTIYLNIPFHPFHGGRRREFERIGTSLRELPDSGPTLWTEHTRYEPGDVLRANCTSQPSRPKAELTLTLNNMVVSMVAVRTVRINPMHGRL</sequence>
<dbReference type="PANTHER" id="PTHR21261:SF6">
    <property type="entry name" value="BEATEN PATH IIA-RELATED"/>
    <property type="match status" value="1"/>
</dbReference>
<dbReference type="EnsemblMetazoa" id="AATE009346-RA">
    <property type="protein sequence ID" value="AATE009346-PA.1"/>
    <property type="gene ID" value="AATE009346"/>
</dbReference>